<feature type="signal peptide" evidence="2">
    <location>
        <begin position="1"/>
        <end position="25"/>
    </location>
</feature>
<evidence type="ECO:0000256" key="1">
    <source>
        <dbReference type="SAM" id="MobiDB-lite"/>
    </source>
</evidence>
<evidence type="ECO:0000256" key="2">
    <source>
        <dbReference type="SAM" id="SignalP"/>
    </source>
</evidence>
<reference evidence="4" key="1">
    <citation type="submission" date="2016-10" db="EMBL/GenBank/DDBJ databases">
        <authorList>
            <person name="Varghese N."/>
            <person name="Submissions S."/>
        </authorList>
    </citation>
    <scope>NUCLEOTIDE SEQUENCE [LARGE SCALE GENOMIC DNA]</scope>
    <source>
        <strain evidence="4">DSM 217</strain>
    </source>
</reference>
<evidence type="ECO:0000313" key="4">
    <source>
        <dbReference type="Proteomes" id="UP000198816"/>
    </source>
</evidence>
<feature type="region of interest" description="Disordered" evidence="1">
    <location>
        <begin position="140"/>
        <end position="161"/>
    </location>
</feature>
<dbReference type="EMBL" id="FNNZ01000001">
    <property type="protein sequence ID" value="SDW05377.1"/>
    <property type="molecule type" value="Genomic_DNA"/>
</dbReference>
<organism evidence="3 4">
    <name type="scientific">Thiocapsa roseopersicina</name>
    <dbReference type="NCBI Taxonomy" id="1058"/>
    <lineage>
        <taxon>Bacteria</taxon>
        <taxon>Pseudomonadati</taxon>
        <taxon>Pseudomonadota</taxon>
        <taxon>Gammaproteobacteria</taxon>
        <taxon>Chromatiales</taxon>
        <taxon>Chromatiaceae</taxon>
        <taxon>Thiocapsa</taxon>
    </lineage>
</organism>
<dbReference type="Proteomes" id="UP000198816">
    <property type="component" value="Unassembled WGS sequence"/>
</dbReference>
<gene>
    <name evidence="3" type="ORF">SAMN05421783_101234</name>
</gene>
<keyword evidence="2" id="KW-0732">Signal</keyword>
<accession>A0A1H2QDP7</accession>
<name>A0A1H2QDP7_THIRO</name>
<sequence length="217" mass="21310">MAHEHFMKQATAAAVLILSAGVVVATEPTGRIVSIDGTAMVSQGGRYVTGSEGRTIQLGDRVMMLEGGRAAIWYGDTCEYFLLDDEVLDITESSPCATGRGGQLRPEIAEMAAVETTGAATEAVRFRLAQVGVDAASDDDEGALLGSGSGSGSTPGGATAGGATAGASLPGAAAATGLTTTGLVLGAAAVIGGIVAIANARDDGGAGDGPTPISEIQ</sequence>
<dbReference type="AlphaFoldDB" id="A0A1H2QDP7"/>
<feature type="compositionally biased region" description="Gly residues" evidence="1">
    <location>
        <begin position="145"/>
        <end position="161"/>
    </location>
</feature>
<keyword evidence="4" id="KW-1185">Reference proteome</keyword>
<proteinExistence type="predicted"/>
<evidence type="ECO:0000313" key="3">
    <source>
        <dbReference type="EMBL" id="SDW05377.1"/>
    </source>
</evidence>
<dbReference type="RefSeq" id="WP_093027295.1">
    <property type="nucleotide sequence ID" value="NZ_FNNZ01000001.1"/>
</dbReference>
<protein>
    <submittedName>
        <fullName evidence="3">Uncharacterized protein</fullName>
    </submittedName>
</protein>
<dbReference type="OrthoDB" id="5741504at2"/>
<feature type="chain" id="PRO_5011759377" evidence="2">
    <location>
        <begin position="26"/>
        <end position="217"/>
    </location>
</feature>